<dbReference type="RefSeq" id="WP_012186657.1">
    <property type="nucleotide sequence ID" value="NC_009954.1"/>
</dbReference>
<dbReference type="InterPro" id="IPR013154">
    <property type="entry name" value="ADH-like_N"/>
</dbReference>
<gene>
    <name evidence="9" type="ordered locus">Cmaq_1615</name>
</gene>
<dbReference type="InterPro" id="IPR013149">
    <property type="entry name" value="ADH-like_C"/>
</dbReference>
<comment type="cofactor">
    <cofactor evidence="1">
        <name>Zn(2+)</name>
        <dbReference type="ChEBI" id="CHEBI:29105"/>
    </cofactor>
</comment>
<evidence type="ECO:0000256" key="1">
    <source>
        <dbReference type="ARBA" id="ARBA00001947"/>
    </source>
</evidence>
<dbReference type="InterPro" id="IPR011032">
    <property type="entry name" value="GroES-like_sf"/>
</dbReference>
<accession>A8M9W7</accession>
<keyword evidence="10" id="KW-1185">Reference proteome</keyword>
<dbReference type="GeneID" id="5709003"/>
<dbReference type="PANTHER" id="PTHR42940">
    <property type="entry name" value="ALCOHOL DEHYDROGENASE 1-RELATED"/>
    <property type="match status" value="1"/>
</dbReference>
<dbReference type="InterPro" id="IPR002364">
    <property type="entry name" value="Quin_OxRdtase/zeta-crystal_CS"/>
</dbReference>
<dbReference type="SMART" id="SM00829">
    <property type="entry name" value="PKS_ER"/>
    <property type="match status" value="1"/>
</dbReference>
<dbReference type="GO" id="GO:0008270">
    <property type="term" value="F:zinc ion binding"/>
    <property type="evidence" value="ECO:0007669"/>
    <property type="project" value="InterPro"/>
</dbReference>
<dbReference type="Pfam" id="PF08240">
    <property type="entry name" value="ADH_N"/>
    <property type="match status" value="1"/>
</dbReference>
<organism evidence="9 10">
    <name type="scientific">Caldivirga maquilingensis (strain ATCC 700844 / DSM 13496 / JCM 10307 / IC-167)</name>
    <dbReference type="NCBI Taxonomy" id="397948"/>
    <lineage>
        <taxon>Archaea</taxon>
        <taxon>Thermoproteota</taxon>
        <taxon>Thermoprotei</taxon>
        <taxon>Thermoproteales</taxon>
        <taxon>Thermoproteaceae</taxon>
        <taxon>Caldivirga</taxon>
    </lineage>
</organism>
<dbReference type="Gene3D" id="3.90.180.10">
    <property type="entry name" value="Medium-chain alcohol dehydrogenases, catalytic domain"/>
    <property type="match status" value="1"/>
</dbReference>
<dbReference type="EC" id="1.1.1.1" evidence="3"/>
<dbReference type="InterPro" id="IPR036291">
    <property type="entry name" value="NAD(P)-bd_dom_sf"/>
</dbReference>
<feature type="domain" description="Enoyl reductase (ER)" evidence="8">
    <location>
        <begin position="10"/>
        <end position="330"/>
    </location>
</feature>
<name>A8M9W7_CALMQ</name>
<evidence type="ECO:0000259" key="8">
    <source>
        <dbReference type="SMART" id="SM00829"/>
    </source>
</evidence>
<reference evidence="9 10" key="1">
    <citation type="submission" date="2007-10" db="EMBL/GenBank/DDBJ databases">
        <title>Complete sequence of Caldivirga maquilingensis IC-167.</title>
        <authorList>
            <consortium name="US DOE Joint Genome Institute"/>
            <person name="Copeland A."/>
            <person name="Lucas S."/>
            <person name="Lapidus A."/>
            <person name="Barry K."/>
            <person name="Glavina del Rio T."/>
            <person name="Dalin E."/>
            <person name="Tice H."/>
            <person name="Pitluck S."/>
            <person name="Saunders E."/>
            <person name="Brettin T."/>
            <person name="Bruce D."/>
            <person name="Detter J.C."/>
            <person name="Han C."/>
            <person name="Schmutz J."/>
            <person name="Larimer F."/>
            <person name="Land M."/>
            <person name="Hauser L."/>
            <person name="Kyrpides N."/>
            <person name="Ivanova N."/>
            <person name="Biddle J.F."/>
            <person name="Zhang Z."/>
            <person name="Fitz-Gibbon S.T."/>
            <person name="Lowe T.M."/>
            <person name="Saltikov C."/>
            <person name="House C.H."/>
            <person name="Richardson P."/>
        </authorList>
    </citation>
    <scope>NUCLEOTIDE SEQUENCE [LARGE SCALE GENOMIC DNA]</scope>
    <source>
        <strain evidence="10">ATCC 700844 / DSM 13496 / JCM 10307 / IC-167</strain>
    </source>
</reference>
<dbReference type="Proteomes" id="UP000001137">
    <property type="component" value="Chromosome"/>
</dbReference>
<keyword evidence="5" id="KW-0862">Zinc</keyword>
<evidence type="ECO:0000313" key="9">
    <source>
        <dbReference type="EMBL" id="ABW02438.1"/>
    </source>
</evidence>
<dbReference type="NCBIfam" id="NF010344">
    <property type="entry name" value="PRK13771.1"/>
    <property type="match status" value="1"/>
</dbReference>
<evidence type="ECO:0000256" key="3">
    <source>
        <dbReference type="ARBA" id="ARBA00013190"/>
    </source>
</evidence>
<dbReference type="HOGENOM" id="CLU_026673_11_0_2"/>
<dbReference type="SUPFAM" id="SSF51735">
    <property type="entry name" value="NAD(P)-binding Rossmann-fold domains"/>
    <property type="match status" value="1"/>
</dbReference>
<comment type="similarity">
    <text evidence="2">Belongs to the zinc-containing alcohol dehydrogenase family.</text>
</comment>
<proteinExistence type="inferred from homology"/>
<dbReference type="AlphaFoldDB" id="A8M9W7"/>
<evidence type="ECO:0000313" key="10">
    <source>
        <dbReference type="Proteomes" id="UP000001137"/>
    </source>
</evidence>
<keyword evidence="7" id="KW-0520">NAD</keyword>
<dbReference type="NCBIfam" id="NF041172">
    <property type="entry name" value="AcrlCoa_red_Thmprot"/>
    <property type="match status" value="1"/>
</dbReference>
<dbReference type="KEGG" id="cma:Cmaq_1615"/>
<dbReference type="InterPro" id="IPR053496">
    <property type="entry name" value="Acryloyl-CoA_Reductase_Zn-ADH"/>
</dbReference>
<keyword evidence="6" id="KW-0560">Oxidoreductase</keyword>
<dbReference type="PROSITE" id="PS01162">
    <property type="entry name" value="QOR_ZETA_CRYSTAL"/>
    <property type="match status" value="1"/>
</dbReference>
<dbReference type="OrthoDB" id="8709at2157"/>
<dbReference type="PANTHER" id="PTHR42940:SF3">
    <property type="entry name" value="ALCOHOL DEHYDROGENASE 1-RELATED"/>
    <property type="match status" value="1"/>
</dbReference>
<dbReference type="Pfam" id="PF00107">
    <property type="entry name" value="ADH_zinc_N"/>
    <property type="match status" value="1"/>
</dbReference>
<evidence type="ECO:0000256" key="6">
    <source>
        <dbReference type="ARBA" id="ARBA00023002"/>
    </source>
</evidence>
<dbReference type="GO" id="GO:0005737">
    <property type="term" value="C:cytoplasm"/>
    <property type="evidence" value="ECO:0007669"/>
    <property type="project" value="TreeGrafter"/>
</dbReference>
<evidence type="ECO:0000256" key="5">
    <source>
        <dbReference type="ARBA" id="ARBA00022833"/>
    </source>
</evidence>
<dbReference type="SUPFAM" id="SSF50129">
    <property type="entry name" value="GroES-like"/>
    <property type="match status" value="1"/>
</dbReference>
<evidence type="ECO:0000256" key="2">
    <source>
        <dbReference type="ARBA" id="ARBA00008072"/>
    </source>
</evidence>
<dbReference type="InterPro" id="IPR020843">
    <property type="entry name" value="ER"/>
</dbReference>
<dbReference type="eggNOG" id="arCOG01455">
    <property type="taxonomic scope" value="Archaea"/>
</dbReference>
<dbReference type="EMBL" id="CP000852">
    <property type="protein sequence ID" value="ABW02438.1"/>
    <property type="molecule type" value="Genomic_DNA"/>
</dbReference>
<sequence length="332" mass="35852">MKSIIVTGKGRFEVADSPRPDPGVGEVLIRVKYAALCYRDLLQLRGYYPRMKYPVVLGHEAVGVVEESRDSRFKPGDRVVPILHSVDGVCDMCLRGEEAYCRSRLSFGEEVDGFFAEYAKVTGNSLVKVPDWVSDELAALTPCVLAMIHKGLRRIGLSIGETVLVTGAGGGVGVHAVQLAKAMGARVIAVTSHEDKAKVLGRFADDVIVGLKFSEEVKRKLGEGVDAVIETVGTPTINESLRSLRIGGRILLVGNVNPDESYSLRLGYVILKDVAIVSNIASNKRDVASVFNMVKSIKIEPVVAAKYSLQDFGRALEALQSGSRVGKILLTP</sequence>
<dbReference type="GO" id="GO:0004022">
    <property type="term" value="F:alcohol dehydrogenase (NAD+) activity"/>
    <property type="evidence" value="ECO:0007669"/>
    <property type="project" value="UniProtKB-EC"/>
</dbReference>
<keyword evidence="4" id="KW-0479">Metal-binding</keyword>
<evidence type="ECO:0000256" key="7">
    <source>
        <dbReference type="ARBA" id="ARBA00023027"/>
    </source>
</evidence>
<dbReference type="STRING" id="397948.Cmaq_1615"/>
<protein>
    <recommendedName>
        <fullName evidence="3">alcohol dehydrogenase</fullName>
        <ecNumber evidence="3">1.1.1.1</ecNumber>
    </recommendedName>
</protein>
<dbReference type="CDD" id="cd08259">
    <property type="entry name" value="Zn_ADH5"/>
    <property type="match status" value="1"/>
</dbReference>
<evidence type="ECO:0000256" key="4">
    <source>
        <dbReference type="ARBA" id="ARBA00022723"/>
    </source>
</evidence>